<dbReference type="OrthoDB" id="2892687at2759"/>
<accession>A0A2H3E6L4</accession>
<dbReference type="InParanoid" id="A0A2H3E6L4"/>
<dbReference type="OMA" id="TRHLHFT"/>
<reference evidence="2" key="1">
    <citation type="journal article" date="2017" name="Nat. Ecol. Evol.">
        <title>Genome expansion and lineage-specific genetic innovations in the forest pathogenic fungi Armillaria.</title>
        <authorList>
            <person name="Sipos G."/>
            <person name="Prasanna A.N."/>
            <person name="Walter M.C."/>
            <person name="O'Connor E."/>
            <person name="Balint B."/>
            <person name="Krizsan K."/>
            <person name="Kiss B."/>
            <person name="Hess J."/>
            <person name="Varga T."/>
            <person name="Slot J."/>
            <person name="Riley R."/>
            <person name="Boka B."/>
            <person name="Rigling D."/>
            <person name="Barry K."/>
            <person name="Lee J."/>
            <person name="Mihaltcheva S."/>
            <person name="LaButti K."/>
            <person name="Lipzen A."/>
            <person name="Waldron R."/>
            <person name="Moloney N.M."/>
            <person name="Sperisen C."/>
            <person name="Kredics L."/>
            <person name="Vagvoelgyi C."/>
            <person name="Patrignani A."/>
            <person name="Fitzpatrick D."/>
            <person name="Nagy I."/>
            <person name="Doyle S."/>
            <person name="Anderson J.B."/>
            <person name="Grigoriev I.V."/>
            <person name="Gueldener U."/>
            <person name="Muensterkoetter M."/>
            <person name="Nagy L.G."/>
        </authorList>
    </citation>
    <scope>NUCLEOTIDE SEQUENCE [LARGE SCALE GENOMIC DNA]</scope>
    <source>
        <strain evidence="2">Ar21-2</strain>
    </source>
</reference>
<evidence type="ECO:0000313" key="2">
    <source>
        <dbReference type="Proteomes" id="UP000217790"/>
    </source>
</evidence>
<keyword evidence="2" id="KW-1185">Reference proteome</keyword>
<dbReference type="EMBL" id="KZ293645">
    <property type="protein sequence ID" value="PBL01991.1"/>
    <property type="molecule type" value="Genomic_DNA"/>
</dbReference>
<name>A0A2H3E6L4_ARMGA</name>
<dbReference type="Proteomes" id="UP000217790">
    <property type="component" value="Unassembled WGS sequence"/>
</dbReference>
<organism evidence="1 2">
    <name type="scientific">Armillaria gallica</name>
    <name type="common">Bulbous honey fungus</name>
    <name type="synonym">Armillaria bulbosa</name>
    <dbReference type="NCBI Taxonomy" id="47427"/>
    <lineage>
        <taxon>Eukaryota</taxon>
        <taxon>Fungi</taxon>
        <taxon>Dikarya</taxon>
        <taxon>Basidiomycota</taxon>
        <taxon>Agaricomycotina</taxon>
        <taxon>Agaricomycetes</taxon>
        <taxon>Agaricomycetidae</taxon>
        <taxon>Agaricales</taxon>
        <taxon>Marasmiineae</taxon>
        <taxon>Physalacriaceae</taxon>
        <taxon>Armillaria</taxon>
    </lineage>
</organism>
<proteinExistence type="predicted"/>
<gene>
    <name evidence="1" type="ORF">ARMGADRAFT_1005447</name>
</gene>
<protein>
    <submittedName>
        <fullName evidence="1">Uncharacterized protein</fullName>
    </submittedName>
</protein>
<sequence>MPAIRTRDYIFPSMHSVLRQADYLPASATIYYQHIPLPSFVFRYEPYGHAYFNRNHPLMTATHDGDIDWDDRVYFTVALPTKEEIALEGALLEPEPPRGQVGRLSVLFLELALAVTRRLHLTRLG</sequence>
<evidence type="ECO:0000313" key="1">
    <source>
        <dbReference type="EMBL" id="PBL01991.1"/>
    </source>
</evidence>
<dbReference type="AlphaFoldDB" id="A0A2H3E6L4"/>